<comment type="caution">
    <text evidence="3">The sequence shown here is derived from an EMBL/GenBank/DDBJ whole genome shotgun (WGS) entry which is preliminary data.</text>
</comment>
<dbReference type="EMBL" id="SDHZ01000001">
    <property type="protein sequence ID" value="RXK86447.1"/>
    <property type="molecule type" value="Genomic_DNA"/>
</dbReference>
<proteinExistence type="predicted"/>
<organism evidence="3 4">
    <name type="scientific">Filimonas effusa</name>
    <dbReference type="NCBI Taxonomy" id="2508721"/>
    <lineage>
        <taxon>Bacteria</taxon>
        <taxon>Pseudomonadati</taxon>
        <taxon>Bacteroidota</taxon>
        <taxon>Chitinophagia</taxon>
        <taxon>Chitinophagales</taxon>
        <taxon>Chitinophagaceae</taxon>
        <taxon>Filimonas</taxon>
    </lineage>
</organism>
<feature type="transmembrane region" description="Helical" evidence="1">
    <location>
        <begin position="164"/>
        <end position="185"/>
    </location>
</feature>
<gene>
    <name evidence="3" type="ORF">ESB13_06470</name>
</gene>
<dbReference type="InterPro" id="IPR018719">
    <property type="entry name" value="DUF2243_membrane"/>
</dbReference>
<feature type="signal peptide" evidence="2">
    <location>
        <begin position="1"/>
        <end position="20"/>
    </location>
</feature>
<feature type="chain" id="PRO_5020687673" evidence="2">
    <location>
        <begin position="21"/>
        <end position="238"/>
    </location>
</feature>
<keyword evidence="4" id="KW-1185">Reference proteome</keyword>
<dbReference type="PROSITE" id="PS51257">
    <property type="entry name" value="PROKAR_LIPOPROTEIN"/>
    <property type="match status" value="1"/>
</dbReference>
<reference evidence="3 4" key="1">
    <citation type="submission" date="2019-01" db="EMBL/GenBank/DDBJ databases">
        <title>Filimonas sp. strain TTM-71.</title>
        <authorList>
            <person name="Chen W.-M."/>
        </authorList>
    </citation>
    <scope>NUCLEOTIDE SEQUENCE [LARGE SCALE GENOMIC DNA]</scope>
    <source>
        <strain evidence="3 4">TTM-71</strain>
    </source>
</reference>
<keyword evidence="1" id="KW-0472">Membrane</keyword>
<accession>A0A4Q1DAM4</accession>
<evidence type="ECO:0000313" key="4">
    <source>
        <dbReference type="Proteomes" id="UP000290545"/>
    </source>
</evidence>
<dbReference type="OrthoDB" id="5190099at2"/>
<keyword evidence="2" id="KW-0732">Signal</keyword>
<keyword evidence="1" id="KW-1133">Transmembrane helix</keyword>
<feature type="transmembrane region" description="Helical" evidence="1">
    <location>
        <begin position="36"/>
        <end position="61"/>
    </location>
</feature>
<sequence>MKYSITCLILLVANQTSLMACPFCNRDIMNGIYNSTFYPNLLTMLSAFVVLAAIVFALVIISTRRYKKWMINYPGNRLRSPVPLTTASVILGIGLGGFLDGILLHQVFQVHEMLSNKIPATDYVGKSINMFWDGIFHLFCLLVVLTGIILLWKTARRKEIDKSGNLLAGGLLVGWALFNIVEGIIDHQVLKLHNVIELSPDHSPGNYGFLVISFIMLCVGALIIKKKPALNTQSAGQE</sequence>
<feature type="transmembrane region" description="Helical" evidence="1">
    <location>
        <begin position="205"/>
        <end position="224"/>
    </location>
</feature>
<keyword evidence="1" id="KW-0812">Transmembrane</keyword>
<dbReference type="Pfam" id="PF10002">
    <property type="entry name" value="DUF2243"/>
    <property type="match status" value="1"/>
</dbReference>
<feature type="transmembrane region" description="Helical" evidence="1">
    <location>
        <begin position="82"/>
        <end position="108"/>
    </location>
</feature>
<name>A0A4Q1DAM4_9BACT</name>
<dbReference type="AlphaFoldDB" id="A0A4Q1DAM4"/>
<evidence type="ECO:0000313" key="3">
    <source>
        <dbReference type="EMBL" id="RXK86447.1"/>
    </source>
</evidence>
<protein>
    <submittedName>
        <fullName evidence="3">DUF2243 domain-containing protein</fullName>
    </submittedName>
</protein>
<evidence type="ECO:0000256" key="2">
    <source>
        <dbReference type="SAM" id="SignalP"/>
    </source>
</evidence>
<feature type="transmembrane region" description="Helical" evidence="1">
    <location>
        <begin position="128"/>
        <end position="152"/>
    </location>
</feature>
<dbReference type="Proteomes" id="UP000290545">
    <property type="component" value="Unassembled WGS sequence"/>
</dbReference>
<evidence type="ECO:0000256" key="1">
    <source>
        <dbReference type="SAM" id="Phobius"/>
    </source>
</evidence>